<proteinExistence type="predicted"/>
<accession>A0ABQ3NIC7</accession>
<dbReference type="PANTHER" id="PTHR47894:SF1">
    <property type="entry name" value="HTH-TYPE TRANSCRIPTIONAL REGULATOR VQSM"/>
    <property type="match status" value="1"/>
</dbReference>
<dbReference type="GeneID" id="86958143"/>
<keyword evidence="6" id="KW-1185">Reference proteome</keyword>
<evidence type="ECO:0000256" key="2">
    <source>
        <dbReference type="ARBA" id="ARBA00023125"/>
    </source>
</evidence>
<name>A0ABQ3NIC7_STRVG</name>
<feature type="domain" description="HTH araC/xylS-type" evidence="4">
    <location>
        <begin position="242"/>
        <end position="340"/>
    </location>
</feature>
<sequence>MQSHNARGTISVHLARFVVDALRRSGAGMDRIARFHDLGPEVLGNDLARVSTPSALAVWEELTLCEAGTAVGALLTEEAPIGTFGLWDYLVTSGPSLRESLRQVVEYNAVIADPANEKLLVEEDGRTFTVRHATGSWGPDVVEAIDWFALAMFLTRARAATGRALAPLRVGVTHGAPREHRRLAELFGTTRIDFEAPYNSITFHDDDVRAPLPKAQPGLDRLLAHQARLTLAAAQPVMLWQDSFRMVLAGAFREDAVNLEYVAGRLAMSPRTLQRRLRELGTTWREEVESVRQERTMELLRTTDMPLRLIAAQVGYSDMRALRRAVRRWDGRAPRDIRNAAGLAVPAPRGGG</sequence>
<keyword evidence="2" id="KW-0238">DNA-binding</keyword>
<dbReference type="Gene3D" id="1.10.10.60">
    <property type="entry name" value="Homeodomain-like"/>
    <property type="match status" value="1"/>
</dbReference>
<dbReference type="Pfam" id="PF12833">
    <property type="entry name" value="HTH_18"/>
    <property type="match status" value="1"/>
</dbReference>
<dbReference type="EMBL" id="BNDV01000007">
    <property type="protein sequence ID" value="GHI12528.1"/>
    <property type="molecule type" value="Genomic_DNA"/>
</dbReference>
<keyword evidence="1" id="KW-0805">Transcription regulation</keyword>
<dbReference type="InterPro" id="IPR009057">
    <property type="entry name" value="Homeodomain-like_sf"/>
</dbReference>
<gene>
    <name evidence="5" type="ORF">Scinn_19910</name>
</gene>
<reference evidence="6" key="1">
    <citation type="submission" date="2020-09" db="EMBL/GenBank/DDBJ databases">
        <title>Whole genome shotgun sequence of Streptomyces cinnamonensis NBRC 15873.</title>
        <authorList>
            <person name="Komaki H."/>
            <person name="Tamura T."/>
        </authorList>
    </citation>
    <scope>NUCLEOTIDE SEQUENCE [LARGE SCALE GENOMIC DNA]</scope>
    <source>
        <strain evidence="6">NBRC 15873</strain>
    </source>
</reference>
<dbReference type="SMART" id="SM00342">
    <property type="entry name" value="HTH_ARAC"/>
    <property type="match status" value="1"/>
</dbReference>
<dbReference type="PANTHER" id="PTHR47894">
    <property type="entry name" value="HTH-TYPE TRANSCRIPTIONAL REGULATOR GADX"/>
    <property type="match status" value="1"/>
</dbReference>
<dbReference type="Proteomes" id="UP000660554">
    <property type="component" value="Unassembled WGS sequence"/>
</dbReference>
<evidence type="ECO:0000256" key="1">
    <source>
        <dbReference type="ARBA" id="ARBA00023015"/>
    </source>
</evidence>
<evidence type="ECO:0000313" key="5">
    <source>
        <dbReference type="EMBL" id="GHI12528.1"/>
    </source>
</evidence>
<comment type="caution">
    <text evidence="5">The sequence shown here is derived from an EMBL/GenBank/DDBJ whole genome shotgun (WGS) entry which is preliminary data.</text>
</comment>
<dbReference type="RefSeq" id="WP_051734540.1">
    <property type="nucleotide sequence ID" value="NZ_BMRU01000015.1"/>
</dbReference>
<evidence type="ECO:0000256" key="3">
    <source>
        <dbReference type="ARBA" id="ARBA00023163"/>
    </source>
</evidence>
<dbReference type="Pfam" id="PF12625">
    <property type="entry name" value="Arabinose_bd"/>
    <property type="match status" value="1"/>
</dbReference>
<keyword evidence="3" id="KW-0804">Transcription</keyword>
<dbReference type="InterPro" id="IPR018060">
    <property type="entry name" value="HTH_AraC"/>
</dbReference>
<dbReference type="InterPro" id="IPR032687">
    <property type="entry name" value="AraC-type_N"/>
</dbReference>
<dbReference type="SUPFAM" id="SSF46689">
    <property type="entry name" value="Homeodomain-like"/>
    <property type="match status" value="1"/>
</dbReference>
<organism evidence="5 6">
    <name type="scientific">Streptomyces virginiae</name>
    <name type="common">Streptomyces cinnamonensis</name>
    <dbReference type="NCBI Taxonomy" id="1961"/>
    <lineage>
        <taxon>Bacteria</taxon>
        <taxon>Bacillati</taxon>
        <taxon>Actinomycetota</taxon>
        <taxon>Actinomycetes</taxon>
        <taxon>Kitasatosporales</taxon>
        <taxon>Streptomycetaceae</taxon>
        <taxon>Streptomyces</taxon>
    </lineage>
</organism>
<protein>
    <submittedName>
        <fullName evidence="5">Regulatory protein</fullName>
    </submittedName>
</protein>
<evidence type="ECO:0000313" key="6">
    <source>
        <dbReference type="Proteomes" id="UP000660554"/>
    </source>
</evidence>
<dbReference type="PROSITE" id="PS01124">
    <property type="entry name" value="HTH_ARAC_FAMILY_2"/>
    <property type="match status" value="1"/>
</dbReference>
<evidence type="ECO:0000259" key="4">
    <source>
        <dbReference type="PROSITE" id="PS01124"/>
    </source>
</evidence>